<evidence type="ECO:0000256" key="37">
    <source>
        <dbReference type="ARBA" id="ARBA00081072"/>
    </source>
</evidence>
<keyword evidence="14" id="KW-0227">DNA damage</keyword>
<dbReference type="InterPro" id="IPR001945">
    <property type="entry name" value="RAD3/XPD"/>
</dbReference>
<evidence type="ECO:0000256" key="35">
    <source>
        <dbReference type="ARBA" id="ARBA00078828"/>
    </source>
</evidence>
<dbReference type="GO" id="GO:0003684">
    <property type="term" value="F:damaged DNA binding"/>
    <property type="evidence" value="ECO:0007669"/>
    <property type="project" value="TreeGrafter"/>
</dbReference>
<dbReference type="Pfam" id="PF00155">
    <property type="entry name" value="Aminotran_1_2"/>
    <property type="match status" value="1"/>
</dbReference>
<evidence type="ECO:0000256" key="32">
    <source>
        <dbReference type="ARBA" id="ARBA00042649"/>
    </source>
</evidence>
<evidence type="ECO:0000256" key="10">
    <source>
        <dbReference type="ARBA" id="ARBA00022485"/>
    </source>
</evidence>
<keyword evidence="29" id="KW-0012">Acyltransferase</keyword>
<dbReference type="GO" id="GO:0004758">
    <property type="term" value="F:serine C-palmitoyltransferase activity"/>
    <property type="evidence" value="ECO:0007669"/>
    <property type="project" value="UniProtKB-EC"/>
</dbReference>
<dbReference type="GO" id="GO:0046872">
    <property type="term" value="F:metal ion binding"/>
    <property type="evidence" value="ECO:0007669"/>
    <property type="project" value="UniProtKB-KW"/>
</dbReference>
<keyword evidence="10" id="KW-0004">4Fe-4S</keyword>
<keyword evidence="24" id="KW-0238">DNA-binding</keyword>
<keyword evidence="17" id="KW-0067">ATP-binding</keyword>
<dbReference type="GO" id="GO:0043139">
    <property type="term" value="F:5'-3' DNA helicase activity"/>
    <property type="evidence" value="ECO:0007669"/>
    <property type="project" value="UniProtKB-EC"/>
</dbReference>
<evidence type="ECO:0000256" key="2">
    <source>
        <dbReference type="ARBA" id="ARBA00001966"/>
    </source>
</evidence>
<dbReference type="PANTHER" id="PTHR11472:SF1">
    <property type="entry name" value="GENERAL TRANSCRIPTION AND DNA REPAIR FACTOR IIH HELICASE SUBUNIT XPD"/>
    <property type="match status" value="1"/>
</dbReference>
<dbReference type="WBParaSite" id="maker-uti_cns_0001834-snap-gene-0.8-mRNA-1">
    <property type="protein sequence ID" value="maker-uti_cns_0001834-snap-gene-0.8-mRNA-1"/>
    <property type="gene ID" value="maker-uti_cns_0001834-snap-gene-0.8"/>
</dbReference>
<comment type="similarity">
    <text evidence="6">Belongs to the class-II pyridoxal-phosphate-dependent aminotransferase family.</text>
</comment>
<dbReference type="InterPro" id="IPR015421">
    <property type="entry name" value="PyrdxlP-dep_Trfase_major"/>
</dbReference>
<evidence type="ECO:0000256" key="34">
    <source>
        <dbReference type="ARBA" id="ARBA00048954"/>
    </source>
</evidence>
<keyword evidence="40" id="KW-0175">Coiled coil</keyword>
<keyword evidence="18" id="KW-0663">Pyridoxal phosphate</keyword>
<dbReference type="SMART" id="SM00491">
    <property type="entry name" value="HELICc2"/>
    <property type="match status" value="1"/>
</dbReference>
<dbReference type="GO" id="GO:0051539">
    <property type="term" value="F:4 iron, 4 sulfur cluster binding"/>
    <property type="evidence" value="ECO:0007669"/>
    <property type="project" value="UniProtKB-KW"/>
</dbReference>
<dbReference type="GO" id="GO:0006665">
    <property type="term" value="P:sphingolipid metabolic process"/>
    <property type="evidence" value="ECO:0007669"/>
    <property type="project" value="UniProtKB-KW"/>
</dbReference>
<evidence type="ECO:0000256" key="1">
    <source>
        <dbReference type="ARBA" id="ARBA00001933"/>
    </source>
</evidence>
<dbReference type="GO" id="GO:0016020">
    <property type="term" value="C:membrane"/>
    <property type="evidence" value="ECO:0007669"/>
    <property type="project" value="GOC"/>
</dbReference>
<dbReference type="GO" id="GO:0006289">
    <property type="term" value="P:nucleotide-excision repair"/>
    <property type="evidence" value="ECO:0007669"/>
    <property type="project" value="InterPro"/>
</dbReference>
<comment type="pathway">
    <text evidence="4">Lipid metabolism; sphingolipid metabolism.</text>
</comment>
<evidence type="ECO:0000256" key="14">
    <source>
        <dbReference type="ARBA" id="ARBA00022763"/>
    </source>
</evidence>
<evidence type="ECO:0000256" key="6">
    <source>
        <dbReference type="ARBA" id="ARBA00008392"/>
    </source>
</evidence>
<dbReference type="GO" id="GO:0045951">
    <property type="term" value="P:positive regulation of mitotic recombination"/>
    <property type="evidence" value="ECO:0007669"/>
    <property type="project" value="TreeGrafter"/>
</dbReference>
<evidence type="ECO:0000256" key="18">
    <source>
        <dbReference type="ARBA" id="ARBA00022898"/>
    </source>
</evidence>
<dbReference type="SUPFAM" id="SSF52540">
    <property type="entry name" value="P-loop containing nucleoside triphosphate hydrolases"/>
    <property type="match status" value="2"/>
</dbReference>
<comment type="similarity">
    <text evidence="7">Belongs to the helicase family. RAD3/XPD subfamily.</text>
</comment>
<dbReference type="EC" id="5.6.2.3" evidence="33"/>
<dbReference type="Proteomes" id="UP000095280">
    <property type="component" value="Unplaced"/>
</dbReference>
<evidence type="ECO:0000256" key="17">
    <source>
        <dbReference type="ARBA" id="ARBA00022840"/>
    </source>
</evidence>
<accession>A0A1I8GFX1</accession>
<keyword evidence="19" id="KW-0746">Sphingolipid metabolism</keyword>
<evidence type="ECO:0000256" key="21">
    <source>
        <dbReference type="ARBA" id="ARBA00023014"/>
    </source>
</evidence>
<evidence type="ECO:0000259" key="42">
    <source>
        <dbReference type="PROSITE" id="PS51193"/>
    </source>
</evidence>
<evidence type="ECO:0000256" key="39">
    <source>
        <dbReference type="ARBA" id="ARBA00082576"/>
    </source>
</evidence>
<dbReference type="InterPro" id="IPR015422">
    <property type="entry name" value="PyrdxlP-dep_Trfase_small"/>
</dbReference>
<comment type="cofactor">
    <cofactor evidence="2">
        <name>[4Fe-4S] cluster</name>
        <dbReference type="ChEBI" id="CHEBI:49883"/>
    </cofactor>
</comment>
<dbReference type="InterPro" id="IPR045028">
    <property type="entry name" value="DinG/Rad3-like"/>
</dbReference>
<dbReference type="GO" id="GO:0005524">
    <property type="term" value="F:ATP binding"/>
    <property type="evidence" value="ECO:0007669"/>
    <property type="project" value="UniProtKB-KW"/>
</dbReference>
<evidence type="ECO:0000256" key="13">
    <source>
        <dbReference type="ARBA" id="ARBA00022741"/>
    </source>
</evidence>
<dbReference type="FunFam" id="3.40.50.300:FF:000135">
    <property type="entry name" value="DNA repair helicase RAD3, putative"/>
    <property type="match status" value="1"/>
</dbReference>
<keyword evidence="22" id="KW-0805">Transcription regulation</keyword>
<keyword evidence="15" id="KW-0378">Hydrolase</keyword>
<comment type="cofactor">
    <cofactor evidence="1">
        <name>pyridoxal 5'-phosphate</name>
        <dbReference type="ChEBI" id="CHEBI:597326"/>
    </cofactor>
</comment>
<dbReference type="CDD" id="cd18788">
    <property type="entry name" value="SF2_C_XPD"/>
    <property type="match status" value="1"/>
</dbReference>
<dbReference type="Gene3D" id="3.90.1150.10">
    <property type="entry name" value="Aspartate Aminotransferase, domain 1"/>
    <property type="match status" value="1"/>
</dbReference>
<evidence type="ECO:0000256" key="11">
    <source>
        <dbReference type="ARBA" id="ARBA00022679"/>
    </source>
</evidence>
<keyword evidence="26" id="KW-0234">DNA repair</keyword>
<evidence type="ECO:0000256" key="30">
    <source>
        <dbReference type="ARBA" id="ARBA00041066"/>
    </source>
</evidence>
<dbReference type="NCBIfam" id="TIGR00604">
    <property type="entry name" value="rad3"/>
    <property type="match status" value="1"/>
</dbReference>
<dbReference type="InterPro" id="IPR013020">
    <property type="entry name" value="Rad3/Chl1-like"/>
</dbReference>
<dbReference type="GO" id="GO:0030170">
    <property type="term" value="F:pyridoxal phosphate binding"/>
    <property type="evidence" value="ECO:0007669"/>
    <property type="project" value="InterPro"/>
</dbReference>
<organism evidence="43 44">
    <name type="scientific">Macrostomum lignano</name>
    <dbReference type="NCBI Taxonomy" id="282301"/>
    <lineage>
        <taxon>Eukaryota</taxon>
        <taxon>Metazoa</taxon>
        <taxon>Spiralia</taxon>
        <taxon>Lophotrochozoa</taxon>
        <taxon>Platyhelminthes</taxon>
        <taxon>Rhabditophora</taxon>
        <taxon>Macrostomorpha</taxon>
        <taxon>Macrostomida</taxon>
        <taxon>Macrostomidae</taxon>
        <taxon>Macrostomum</taxon>
    </lineage>
</organism>
<dbReference type="AlphaFoldDB" id="A0A1I8GFX1"/>
<comment type="subcellular location">
    <subcellularLocation>
        <location evidence="3">Nucleus</location>
    </subcellularLocation>
</comment>
<dbReference type="PROSITE" id="PS51192">
    <property type="entry name" value="HELICASE_ATP_BIND_1"/>
    <property type="match status" value="1"/>
</dbReference>
<evidence type="ECO:0000256" key="27">
    <source>
        <dbReference type="ARBA" id="ARBA00023235"/>
    </source>
</evidence>
<proteinExistence type="inferred from homology"/>
<keyword evidence="13" id="KW-0547">Nucleotide-binding</keyword>
<dbReference type="PROSITE" id="PS51193">
    <property type="entry name" value="HELICASE_ATP_BIND_2"/>
    <property type="match status" value="1"/>
</dbReference>
<evidence type="ECO:0000256" key="28">
    <source>
        <dbReference type="ARBA" id="ARBA00023242"/>
    </source>
</evidence>
<dbReference type="SUPFAM" id="SSF53383">
    <property type="entry name" value="PLP-dependent transferases"/>
    <property type="match status" value="1"/>
</dbReference>
<evidence type="ECO:0000256" key="33">
    <source>
        <dbReference type="ARBA" id="ARBA00044969"/>
    </source>
</evidence>
<dbReference type="SMART" id="SM00488">
    <property type="entry name" value="DEXDc2"/>
    <property type="match status" value="1"/>
</dbReference>
<dbReference type="InterPro" id="IPR002464">
    <property type="entry name" value="DNA/RNA_helicase_DEAH_CS"/>
</dbReference>
<dbReference type="FunFam" id="1.10.275.40:FF:000001">
    <property type="entry name" value="DNA repair helicase (Rad3)"/>
    <property type="match status" value="1"/>
</dbReference>
<evidence type="ECO:0000256" key="26">
    <source>
        <dbReference type="ARBA" id="ARBA00023204"/>
    </source>
</evidence>
<evidence type="ECO:0000256" key="8">
    <source>
        <dbReference type="ARBA" id="ARBA00013220"/>
    </source>
</evidence>
<dbReference type="InterPro" id="IPR027417">
    <property type="entry name" value="P-loop_NTPase"/>
</dbReference>
<evidence type="ECO:0000256" key="12">
    <source>
        <dbReference type="ARBA" id="ARBA00022723"/>
    </source>
</evidence>
<evidence type="ECO:0000256" key="31">
    <source>
        <dbReference type="ARBA" id="ARBA00041765"/>
    </source>
</evidence>
<evidence type="ECO:0000256" key="23">
    <source>
        <dbReference type="ARBA" id="ARBA00023098"/>
    </source>
</evidence>
<keyword evidence="20" id="KW-0408">Iron</keyword>
<evidence type="ECO:0000256" key="9">
    <source>
        <dbReference type="ARBA" id="ARBA00014344"/>
    </source>
</evidence>
<dbReference type="InterPro" id="IPR015424">
    <property type="entry name" value="PyrdxlP-dep_Trfase"/>
</dbReference>
<evidence type="ECO:0000256" key="20">
    <source>
        <dbReference type="ARBA" id="ARBA00023004"/>
    </source>
</evidence>
<dbReference type="PRINTS" id="PR00852">
    <property type="entry name" value="XRODRMPGMNTD"/>
</dbReference>
<dbReference type="Pfam" id="PF06777">
    <property type="entry name" value="HBB"/>
    <property type="match status" value="1"/>
</dbReference>
<dbReference type="EC" id="2.3.1.50" evidence="8"/>
<keyword evidence="25" id="KW-0804">Transcription</keyword>
<sequence>MKLNVDGLPVLFPYEYIYPEQYSYMVEFKRSIDAKGHCVLEMPSGTGKTITILSLTVAYLHHSPDHVSKLVYCSRTVPELEKVVEEMKTLFDYYTKNGVTLNLTGMALSSRKNLCINADVLEGNAGDGRSIDSACHQLTASFVRDRRRHAIGRAGADAYGRRKGLCPYFFARYSMSTANIIVYSYHYLLDPKISELVSKQLPKSSIVVFDEAHNIDNVCIESMSVTLSRRSLDRAQLGLNSLQNRVREIKQQDAAKLQEEYNRLVNNLREAQSARETDLILANPVLPDQVLREAVPGNIRTAEHFLAFLRRFLEYLKLRLRVVHVVSESPAAFLRDCSERVCLDRKPLRFCHERLRSLLATLEVAESPELGSLFRVANLATLLATYLRGFCFLVEPFDDRAPTVINPIMHLTCMDASIAVRPVFARFQTVLITSGTLSPLEMYPRILDFRPVNMVSFTVTLARQCICPMIVAKGNDQVTITSRYESREDPAVMRNYGSLLLEMARVVPDGLVCFFPSYLYLETIFAAWYEQKIIDQVQKYKLVFIETQDAQETSIALYNYQRACENGRGAILLSVARGKVSEGIDFDHHLGRCVIMFGVPYVYTQSRILKTRLDYLREHFHIRENDFLTFDAMRHAAQCVGRALRGKTDYGIMLFADKRFARADKRTKLPRWIQENLSEAVLNLSVDEAVQISRRFLKQMAQPFTRQDQLGMLIFVADADVSWEFSDLIEAIYSAPTYHLVFEGCLILFIVGLLFQHSFLPSKRRGGSGDRLSKAEEDQLIAEWQPEPLVSGDPADEALLASYQRCATSQVGRSVTYSDGRTLVNFATGNFLDFIGEARIRDRALASLRHYGVGSCGPRGFYGTMDVHLHLEEQLAKFYGCEEAVLYSYGFSTIASAIPSYAKRHDIIFADERCCFAIQQGLEASRSKIIRFRHNDTAHLEELLQRQAEHDRRNPKKARVTRKFIVVEGLYVNCGDICPLGELVKLKYKYKVRLFVEESASLGTLGATGRGICEEAGVSVQDVDLIAAGIENALATQGGFVVGTKYVVDHQRLSGLGYCFSASLPPMLAAAASEALTMVDEMRGERTARLKSVSDRLHQRLLAELDNLWSVEGAPMSPIKHLRLHRCTGENSLPALEAACAAAADAGLLLTVARYVAQDLGQPAQPSIRLSVNCNHSDSEIGSLLDFLKSYATGLAKK</sequence>
<dbReference type="Pfam" id="PF13307">
    <property type="entry name" value="Helicase_C_2"/>
    <property type="match status" value="1"/>
</dbReference>
<evidence type="ECO:0000256" key="15">
    <source>
        <dbReference type="ARBA" id="ARBA00022801"/>
    </source>
</evidence>
<evidence type="ECO:0000256" key="3">
    <source>
        <dbReference type="ARBA" id="ARBA00004123"/>
    </source>
</evidence>
<comment type="catalytic activity">
    <reaction evidence="34">
        <text>ATP + H2O = ADP + phosphate + H(+)</text>
        <dbReference type="Rhea" id="RHEA:13065"/>
        <dbReference type="ChEBI" id="CHEBI:15377"/>
        <dbReference type="ChEBI" id="CHEBI:15378"/>
        <dbReference type="ChEBI" id="CHEBI:30616"/>
        <dbReference type="ChEBI" id="CHEBI:43474"/>
        <dbReference type="ChEBI" id="CHEBI:456216"/>
        <dbReference type="EC" id="5.6.2.3"/>
    </reaction>
</comment>
<feature type="domain" description="Helicase ATP-binding" evidence="42">
    <location>
        <begin position="7"/>
        <end position="261"/>
    </location>
</feature>
<dbReference type="GO" id="GO:0035315">
    <property type="term" value="P:hair cell differentiation"/>
    <property type="evidence" value="ECO:0007669"/>
    <property type="project" value="UniProtKB-ARBA"/>
</dbReference>
<evidence type="ECO:0000313" key="43">
    <source>
        <dbReference type="Proteomes" id="UP000095280"/>
    </source>
</evidence>
<keyword evidence="23" id="KW-0443">Lipid metabolism</keyword>
<keyword evidence="11" id="KW-0808">Transferase</keyword>
<keyword evidence="16" id="KW-0347">Helicase</keyword>
<evidence type="ECO:0000256" key="29">
    <source>
        <dbReference type="ARBA" id="ARBA00023315"/>
    </source>
</evidence>
<keyword evidence="27" id="KW-0413">Isomerase</keyword>
<feature type="domain" description="Helicase ATP-binding" evidence="41">
    <location>
        <begin position="29"/>
        <end position="245"/>
    </location>
</feature>
<dbReference type="InterPro" id="IPR010614">
    <property type="entry name" value="RAD3-like_helicase_DEAD"/>
</dbReference>
<evidence type="ECO:0000256" key="19">
    <source>
        <dbReference type="ARBA" id="ARBA00022919"/>
    </source>
</evidence>
<dbReference type="GO" id="GO:0006366">
    <property type="term" value="P:transcription by RNA polymerase II"/>
    <property type="evidence" value="ECO:0007669"/>
    <property type="project" value="TreeGrafter"/>
</dbReference>
<dbReference type="Gene3D" id="3.40.50.300">
    <property type="entry name" value="P-loop containing nucleotide triphosphate hydrolases"/>
    <property type="match status" value="3"/>
</dbReference>
<keyword evidence="21" id="KW-0411">Iron-sulfur</keyword>
<dbReference type="InterPro" id="IPR014001">
    <property type="entry name" value="Helicase_ATP-bd"/>
</dbReference>
<feature type="coiled-coil region" evidence="40">
    <location>
        <begin position="232"/>
        <end position="274"/>
    </location>
</feature>
<dbReference type="InterPro" id="IPR006554">
    <property type="entry name" value="Helicase-like_DEXD_c2"/>
</dbReference>
<dbReference type="PROSITE" id="PS00690">
    <property type="entry name" value="DEAH_ATP_HELICASE"/>
    <property type="match status" value="1"/>
</dbReference>
<dbReference type="InterPro" id="IPR010643">
    <property type="entry name" value="HBB"/>
</dbReference>
<keyword evidence="43" id="KW-1185">Reference proteome</keyword>
<comment type="pathway">
    <text evidence="5">Sphingolipid metabolism.</text>
</comment>
<evidence type="ECO:0000256" key="24">
    <source>
        <dbReference type="ARBA" id="ARBA00023125"/>
    </source>
</evidence>
<evidence type="ECO:0000256" key="36">
    <source>
        <dbReference type="ARBA" id="ARBA00079246"/>
    </source>
</evidence>
<dbReference type="FunFam" id="3.40.640.10:FF:000049">
    <property type="entry name" value="serine palmitoyltransferase 1 isoform X1"/>
    <property type="match status" value="1"/>
</dbReference>
<evidence type="ECO:0000256" key="7">
    <source>
        <dbReference type="ARBA" id="ARBA00009146"/>
    </source>
</evidence>
<name>A0A1I8GFX1_9PLAT</name>
<protein>
    <recommendedName>
        <fullName evidence="9">General transcription and DNA repair factor IIH helicase subunit XPD</fullName>
        <ecNumber evidence="8">2.3.1.50</ecNumber>
        <ecNumber evidence="33">5.6.2.3</ecNumber>
    </recommendedName>
    <alternativeName>
        <fullName evidence="36">CXPD</fullName>
    </alternativeName>
    <alternativeName>
        <fullName evidence="37">DNA 5'-3' helicase XPD</fullName>
    </alternativeName>
    <alternativeName>
        <fullName evidence="35">DNA excision repair protein ERCC-2</fullName>
    </alternativeName>
    <alternativeName>
        <fullName evidence="38">DNA repair protein complementing XP-D cells</fullName>
    </alternativeName>
    <alternativeName>
        <fullName evidence="31">Long chain base biosynthesis protein 1</fullName>
    </alternativeName>
    <alternativeName>
        <fullName evidence="30">Serine palmitoyltransferase 1</fullName>
    </alternativeName>
    <alternativeName>
        <fullName evidence="32">Serine-palmitoyl-CoA transferase 1</fullName>
    </alternativeName>
    <alternativeName>
        <fullName evidence="39">Xeroderma pigmentosum group D-complementing protein</fullName>
    </alternativeName>
</protein>
<evidence type="ECO:0000256" key="25">
    <source>
        <dbReference type="ARBA" id="ARBA00023163"/>
    </source>
</evidence>
<evidence type="ECO:0000313" key="44">
    <source>
        <dbReference type="WBParaSite" id="maker-uti_cns_0001834-snap-gene-0.8-mRNA-1"/>
    </source>
</evidence>
<dbReference type="InterPro" id="IPR004839">
    <property type="entry name" value="Aminotransferase_I/II_large"/>
</dbReference>
<dbReference type="GO" id="GO:0016818">
    <property type="term" value="F:hydrolase activity, acting on acid anhydrides, in phosphorus-containing anhydrides"/>
    <property type="evidence" value="ECO:0007669"/>
    <property type="project" value="InterPro"/>
</dbReference>
<dbReference type="FunFam" id="3.40.50.300:FF:000128">
    <property type="entry name" value="Putative DNA repair helicase RAD3"/>
    <property type="match status" value="1"/>
</dbReference>
<dbReference type="Gene3D" id="3.40.640.10">
    <property type="entry name" value="Type I PLP-dependent aspartate aminotransferase-like (Major domain)"/>
    <property type="match status" value="1"/>
</dbReference>
<keyword evidence="28" id="KW-0539">Nucleus</keyword>
<keyword evidence="12" id="KW-0479">Metal-binding</keyword>
<evidence type="ECO:0000256" key="4">
    <source>
        <dbReference type="ARBA" id="ARBA00004760"/>
    </source>
</evidence>
<reference evidence="44" key="1">
    <citation type="submission" date="2016-11" db="UniProtKB">
        <authorList>
            <consortium name="WormBaseParasite"/>
        </authorList>
    </citation>
    <scope>IDENTIFICATION</scope>
</reference>
<dbReference type="InterPro" id="IPR006555">
    <property type="entry name" value="ATP-dep_Helicase_C"/>
</dbReference>
<evidence type="ECO:0000256" key="40">
    <source>
        <dbReference type="SAM" id="Coils"/>
    </source>
</evidence>
<evidence type="ECO:0000259" key="41">
    <source>
        <dbReference type="PROSITE" id="PS51192"/>
    </source>
</evidence>
<evidence type="ECO:0000256" key="22">
    <source>
        <dbReference type="ARBA" id="ARBA00023015"/>
    </source>
</evidence>
<evidence type="ECO:0000256" key="5">
    <source>
        <dbReference type="ARBA" id="ARBA00004991"/>
    </source>
</evidence>
<evidence type="ECO:0000256" key="16">
    <source>
        <dbReference type="ARBA" id="ARBA00022806"/>
    </source>
</evidence>
<evidence type="ECO:0000256" key="38">
    <source>
        <dbReference type="ARBA" id="ARBA00081188"/>
    </source>
</evidence>
<dbReference type="InterPro" id="IPR014013">
    <property type="entry name" value="Helic_SF1/SF2_ATP-bd_DinG/Rad3"/>
</dbReference>
<dbReference type="PANTHER" id="PTHR11472">
    <property type="entry name" value="DNA REPAIR DEAD HELICASE RAD3/XP-D SUBFAMILY MEMBER"/>
    <property type="match status" value="1"/>
</dbReference>
<dbReference type="GO" id="GO:0005634">
    <property type="term" value="C:nucleus"/>
    <property type="evidence" value="ECO:0007669"/>
    <property type="project" value="UniProtKB-SubCell"/>
</dbReference>
<dbReference type="Pfam" id="PF06733">
    <property type="entry name" value="DEAD_2"/>
    <property type="match status" value="1"/>
</dbReference>